<keyword evidence="3" id="KW-1185">Reference proteome</keyword>
<reference evidence="2 3" key="1">
    <citation type="journal article" date="2018" name="Biotechnol. Biofuels">
        <title>Integrative visual omics of the white-rot fungus Polyporus brumalis exposes the biotechnological potential of its oxidative enzymes for delignifying raw plant biomass.</title>
        <authorList>
            <person name="Miyauchi S."/>
            <person name="Rancon A."/>
            <person name="Drula E."/>
            <person name="Hage H."/>
            <person name="Chaduli D."/>
            <person name="Favel A."/>
            <person name="Grisel S."/>
            <person name="Henrissat B."/>
            <person name="Herpoel-Gimbert I."/>
            <person name="Ruiz-Duenas F.J."/>
            <person name="Chevret D."/>
            <person name="Hainaut M."/>
            <person name="Lin J."/>
            <person name="Wang M."/>
            <person name="Pangilinan J."/>
            <person name="Lipzen A."/>
            <person name="Lesage-Meessen L."/>
            <person name="Navarro D."/>
            <person name="Riley R."/>
            <person name="Grigoriev I.V."/>
            <person name="Zhou S."/>
            <person name="Raouche S."/>
            <person name="Rosso M.N."/>
        </authorList>
    </citation>
    <scope>NUCLEOTIDE SEQUENCE [LARGE SCALE GENOMIC DNA]</scope>
    <source>
        <strain evidence="2 3">BRFM 1820</strain>
    </source>
</reference>
<keyword evidence="1" id="KW-1133">Transmembrane helix</keyword>
<keyword evidence="1" id="KW-0812">Transmembrane</keyword>
<evidence type="ECO:0000313" key="2">
    <source>
        <dbReference type="EMBL" id="RDX56463.1"/>
    </source>
</evidence>
<gene>
    <name evidence="2" type="ORF">OH76DRAFT_1451580</name>
</gene>
<protein>
    <recommendedName>
        <fullName evidence="4">Transmembrane protein</fullName>
    </recommendedName>
</protein>
<evidence type="ECO:0008006" key="4">
    <source>
        <dbReference type="Google" id="ProtNLM"/>
    </source>
</evidence>
<organism evidence="2 3">
    <name type="scientific">Lentinus brumalis</name>
    <dbReference type="NCBI Taxonomy" id="2498619"/>
    <lineage>
        <taxon>Eukaryota</taxon>
        <taxon>Fungi</taxon>
        <taxon>Dikarya</taxon>
        <taxon>Basidiomycota</taxon>
        <taxon>Agaricomycotina</taxon>
        <taxon>Agaricomycetes</taxon>
        <taxon>Polyporales</taxon>
        <taxon>Polyporaceae</taxon>
        <taxon>Lentinus</taxon>
    </lineage>
</organism>
<dbReference type="OrthoDB" id="3267785at2759"/>
<proteinExistence type="predicted"/>
<feature type="transmembrane region" description="Helical" evidence="1">
    <location>
        <begin position="54"/>
        <end position="75"/>
    </location>
</feature>
<feature type="transmembrane region" description="Helical" evidence="1">
    <location>
        <begin position="126"/>
        <end position="148"/>
    </location>
</feature>
<evidence type="ECO:0000313" key="3">
    <source>
        <dbReference type="Proteomes" id="UP000256964"/>
    </source>
</evidence>
<evidence type="ECO:0000256" key="1">
    <source>
        <dbReference type="SAM" id="Phobius"/>
    </source>
</evidence>
<dbReference type="AlphaFoldDB" id="A0A371DV75"/>
<keyword evidence="1" id="KW-0472">Membrane</keyword>
<dbReference type="Proteomes" id="UP000256964">
    <property type="component" value="Unassembled WGS sequence"/>
</dbReference>
<accession>A0A371DV75</accession>
<sequence length="189" mass="20133">MTPITSQPYATNAPVVAVYEYSNEKGCSHAQEGHPRESRRCQCNRARASQSRRILAAVLLAALSIVLFALAWGLWDAVFNEGSWLSSFGWGEDGTGSAWSALGGFVKRQANGPAGNGGNTFVDRKYYLIVVFVGLVLVILAAICLSAWCCRGAFENPLCCPCYLCACCGGLACLECIGCGLCAEGIDNM</sequence>
<name>A0A371DV75_9APHY</name>
<dbReference type="EMBL" id="KZ857380">
    <property type="protein sequence ID" value="RDX56463.1"/>
    <property type="molecule type" value="Genomic_DNA"/>
</dbReference>